<accession>A0A158PCE6</accession>
<dbReference type="AlphaFoldDB" id="A0A158PCE6"/>
<reference evidence="3" key="2">
    <citation type="submission" date="2016-04" db="UniProtKB">
        <authorList>
            <consortium name="WormBaseParasite"/>
        </authorList>
    </citation>
    <scope>IDENTIFICATION</scope>
</reference>
<evidence type="ECO:0000313" key="3">
    <source>
        <dbReference type="WBParaSite" id="ACAC_0001239401-mRNA-1"/>
    </source>
</evidence>
<proteinExistence type="predicted"/>
<sequence length="119" mass="13130">MEPSTGSILTTEVVTEKRSNEVEEIVLRLRSAPVPDEPHVTWAEDVTEHCRGHTLPPPRKPNGGENGNPKENDSVEQPQGVYVENLATAGHHLAVRSLATILLMYNLATQDEKKNNVDL</sequence>
<evidence type="ECO:0000256" key="1">
    <source>
        <dbReference type="SAM" id="MobiDB-lite"/>
    </source>
</evidence>
<feature type="region of interest" description="Disordered" evidence="1">
    <location>
        <begin position="46"/>
        <end position="79"/>
    </location>
</feature>
<organism evidence="2 3">
    <name type="scientific">Angiostrongylus cantonensis</name>
    <name type="common">Rat lungworm</name>
    <dbReference type="NCBI Taxonomy" id="6313"/>
    <lineage>
        <taxon>Eukaryota</taxon>
        <taxon>Metazoa</taxon>
        <taxon>Ecdysozoa</taxon>
        <taxon>Nematoda</taxon>
        <taxon>Chromadorea</taxon>
        <taxon>Rhabditida</taxon>
        <taxon>Rhabditina</taxon>
        <taxon>Rhabditomorpha</taxon>
        <taxon>Strongyloidea</taxon>
        <taxon>Metastrongylidae</taxon>
        <taxon>Angiostrongylus</taxon>
    </lineage>
</organism>
<name>A0A158PCE6_ANGCA</name>
<dbReference type="Proteomes" id="UP000035642">
    <property type="component" value="Unassembled WGS sequence"/>
</dbReference>
<evidence type="ECO:0000313" key="2">
    <source>
        <dbReference type="Proteomes" id="UP000035642"/>
    </source>
</evidence>
<keyword evidence="2" id="KW-1185">Reference proteome</keyword>
<protein>
    <submittedName>
        <fullName evidence="3">Uncharacterized protein</fullName>
    </submittedName>
</protein>
<dbReference type="WBParaSite" id="ACAC_0001239401-mRNA-1">
    <property type="protein sequence ID" value="ACAC_0001239401-mRNA-1"/>
    <property type="gene ID" value="ACAC_0001239401"/>
</dbReference>
<reference evidence="2" key="1">
    <citation type="submission" date="2012-09" db="EMBL/GenBank/DDBJ databases">
        <authorList>
            <person name="Martin A.A."/>
        </authorList>
    </citation>
    <scope>NUCLEOTIDE SEQUENCE</scope>
</reference>